<evidence type="ECO:0000256" key="1">
    <source>
        <dbReference type="SAM" id="Coils"/>
    </source>
</evidence>
<dbReference type="EMBL" id="SMOL01000753">
    <property type="protein sequence ID" value="KAB2600392.1"/>
    <property type="molecule type" value="Genomic_DNA"/>
</dbReference>
<organism evidence="2 3">
    <name type="scientific">Pyrus ussuriensis x Pyrus communis</name>
    <dbReference type="NCBI Taxonomy" id="2448454"/>
    <lineage>
        <taxon>Eukaryota</taxon>
        <taxon>Viridiplantae</taxon>
        <taxon>Streptophyta</taxon>
        <taxon>Embryophyta</taxon>
        <taxon>Tracheophyta</taxon>
        <taxon>Spermatophyta</taxon>
        <taxon>Magnoliopsida</taxon>
        <taxon>eudicotyledons</taxon>
        <taxon>Gunneridae</taxon>
        <taxon>Pentapetalae</taxon>
        <taxon>rosids</taxon>
        <taxon>fabids</taxon>
        <taxon>Rosales</taxon>
        <taxon>Rosaceae</taxon>
        <taxon>Amygdaloideae</taxon>
        <taxon>Maleae</taxon>
        <taxon>Pyrus</taxon>
    </lineage>
</organism>
<gene>
    <name evidence="2" type="ORF">D8674_010663</name>
</gene>
<evidence type="ECO:0000313" key="3">
    <source>
        <dbReference type="Proteomes" id="UP000327157"/>
    </source>
</evidence>
<reference evidence="2 3" key="3">
    <citation type="submission" date="2019-11" db="EMBL/GenBank/DDBJ databases">
        <title>A de novo genome assembly of a pear dwarfing rootstock.</title>
        <authorList>
            <person name="Wang F."/>
            <person name="Wang J."/>
            <person name="Li S."/>
            <person name="Zhang Y."/>
            <person name="Fang M."/>
            <person name="Ma L."/>
            <person name="Zhao Y."/>
            <person name="Jiang S."/>
        </authorList>
    </citation>
    <scope>NUCLEOTIDE SEQUENCE [LARGE SCALE GENOMIC DNA]</scope>
    <source>
        <strain evidence="2">S2</strain>
        <tissue evidence="2">Leaf</tissue>
    </source>
</reference>
<proteinExistence type="predicted"/>
<sequence length="317" mass="34559">MHCGTFYRLRFPSKVAIQATQGNPDEANIEQEEEEVDDALILQEAATVATRQGASPSQPLENLRISLRCLAKRSTLALAIEQVYVPSPSLIPPAIVTTLTSQFNPATGEMLRFVADDSNSSSLLPEVAKSPTPITKVLKAPKILVVSKMTSHRASTMPTSSSKPPFPKAALVITPLPKAYDPPKASSEGLSKPSQPAVRGVVPNGPSQVNGVPGIPILRPKKQLVEERSAREDRIMVIVAEIQKLEQQLFALKAEQITLSSKLYKKIEEVKKVNQQVEDSESQLANSNIALEEPSRIFTIMQTYHSRIAALAKNVKL</sequence>
<keyword evidence="3" id="KW-1185">Reference proteome</keyword>
<comment type="caution">
    <text evidence="2">The sequence shown here is derived from an EMBL/GenBank/DDBJ whole genome shotgun (WGS) entry which is preliminary data.</text>
</comment>
<dbReference type="Proteomes" id="UP000327157">
    <property type="component" value="Chromosome 13"/>
</dbReference>
<name>A0A5N5FGM3_9ROSA</name>
<protein>
    <recommendedName>
        <fullName evidence="4">TMV resistance protein N-like</fullName>
    </recommendedName>
</protein>
<reference evidence="2 3" key="1">
    <citation type="submission" date="2019-09" db="EMBL/GenBank/DDBJ databases">
        <authorList>
            <person name="Ou C."/>
        </authorList>
    </citation>
    <scope>NUCLEOTIDE SEQUENCE [LARGE SCALE GENOMIC DNA]</scope>
    <source>
        <strain evidence="2">S2</strain>
        <tissue evidence="2">Leaf</tissue>
    </source>
</reference>
<evidence type="ECO:0008006" key="4">
    <source>
        <dbReference type="Google" id="ProtNLM"/>
    </source>
</evidence>
<reference evidence="3" key="2">
    <citation type="submission" date="2019-10" db="EMBL/GenBank/DDBJ databases">
        <title>A de novo genome assembly of a pear dwarfing rootstock.</title>
        <authorList>
            <person name="Wang F."/>
            <person name="Wang J."/>
            <person name="Li S."/>
            <person name="Zhang Y."/>
            <person name="Fang M."/>
            <person name="Ma L."/>
            <person name="Zhao Y."/>
            <person name="Jiang S."/>
        </authorList>
    </citation>
    <scope>NUCLEOTIDE SEQUENCE [LARGE SCALE GENOMIC DNA]</scope>
</reference>
<dbReference type="AlphaFoldDB" id="A0A5N5FGM3"/>
<keyword evidence="1" id="KW-0175">Coiled coil</keyword>
<evidence type="ECO:0000313" key="2">
    <source>
        <dbReference type="EMBL" id="KAB2600392.1"/>
    </source>
</evidence>
<feature type="coiled-coil region" evidence="1">
    <location>
        <begin position="235"/>
        <end position="290"/>
    </location>
</feature>
<accession>A0A5N5FGM3</accession>